<feature type="region of interest" description="Disordered" evidence="1">
    <location>
        <begin position="212"/>
        <end position="278"/>
    </location>
</feature>
<evidence type="ECO:0000313" key="2">
    <source>
        <dbReference type="EMBL" id="PWA91743.1"/>
    </source>
</evidence>
<sequence length="791" mass="87421">MRDNTQLRMGLREQQTTAGMTLRANRIKKSLDYTKLENPLYVGRQNEMIQTTGGGMNNNQQSLRSIGDKDESLVKHMRNLPGYLQRAEKGENIQGKALNFGVLDWGRLENWKSNEKRIPPRYKLKTSNSSNSLAPVETGSVKLLKHKKKPNQLRRNQQPPKGSPLNSPGVRWPRGKPVKAQLSETSPCSNDLPSGNKYQMAELDTGIAKQVDQMASEKETSSDLKQQGSCGSTDCIKKTSADDINHVDDPCHSGNQNDIPSSPDVLPRSSSSPDLWLSDSRISRDDRQIEANENRLSQCFSPEEFRSLSPFSDVPHSCPFPVSLSSETNLEPGEIPFSSLPVVENRKGDLYKDEQHFVKGSRLSSPNRRFSFSLGKMARSFSFKDNITSSSVPKLSPAYKSVKSGPVNAHSSPDLNKQSWKNENPTTPSRSSPLRRFLDPLLKLKGSQLAEKVQKSNLDPSPINATPVNKIESLQSKKQRPSNVQALLQLTLKNGIPFFKLVVESSSDILAAAVKKLPSGKDDSSLIYAFYSVHETKKKSGGWIYQGSKEKSLGFAYNIVGQMKISSSYHAEFSGPEKDLYVVRESVLYSTDAVQADQKTVDCTLDGELAAIIVKNPSDKTCGDIGSSISTVVILPEGVHSWPNSVLPSPIINRWRSGGECDCGGWDIGCQFHVLSHQDENVKTSSPSMLCATSDRLDLCYQVGPKNKCNFRLVSLEDGLHSLEYDPSMSLLQAFSICVAVVSSHKLTHMFQVSYVPESENLSKHVTTGDEKAKIQEEFISKPPASPVSRV</sequence>
<accession>A0A2U1Q1C5</accession>
<feature type="compositionally biased region" description="Polar residues" evidence="1">
    <location>
        <begin position="153"/>
        <end position="166"/>
    </location>
</feature>
<dbReference type="PANTHER" id="PTHR31390">
    <property type="entry name" value="EXPRESSED PROTEIN"/>
    <property type="match status" value="1"/>
</dbReference>
<feature type="region of interest" description="Disordered" evidence="1">
    <location>
        <begin position="398"/>
        <end position="435"/>
    </location>
</feature>
<proteinExistence type="predicted"/>
<protein>
    <recommendedName>
        <fullName evidence="4">DUF3527 domain protein</fullName>
    </recommendedName>
</protein>
<evidence type="ECO:0000256" key="1">
    <source>
        <dbReference type="SAM" id="MobiDB-lite"/>
    </source>
</evidence>
<dbReference type="OrthoDB" id="1898655at2759"/>
<feature type="region of interest" description="Disordered" evidence="1">
    <location>
        <begin position="121"/>
        <end position="197"/>
    </location>
</feature>
<dbReference type="PANTHER" id="PTHR31390:SF12">
    <property type="entry name" value="PUTATIVE (DUF3527)-RELATED"/>
    <property type="match status" value="1"/>
</dbReference>
<dbReference type="EMBL" id="PKPP01000522">
    <property type="protein sequence ID" value="PWA91743.1"/>
    <property type="molecule type" value="Genomic_DNA"/>
</dbReference>
<feature type="compositionally biased region" description="Basic and acidic residues" evidence="1">
    <location>
        <begin position="235"/>
        <end position="251"/>
    </location>
</feature>
<dbReference type="Pfam" id="PF12043">
    <property type="entry name" value="DUF3527"/>
    <property type="match status" value="2"/>
</dbReference>
<evidence type="ECO:0008006" key="4">
    <source>
        <dbReference type="Google" id="ProtNLM"/>
    </source>
</evidence>
<name>A0A2U1Q1C5_ARTAN</name>
<dbReference type="Proteomes" id="UP000245207">
    <property type="component" value="Unassembled WGS sequence"/>
</dbReference>
<feature type="compositionally biased region" description="Basic residues" evidence="1">
    <location>
        <begin position="143"/>
        <end position="152"/>
    </location>
</feature>
<evidence type="ECO:0000313" key="3">
    <source>
        <dbReference type="Proteomes" id="UP000245207"/>
    </source>
</evidence>
<organism evidence="2 3">
    <name type="scientific">Artemisia annua</name>
    <name type="common">Sweet wormwood</name>
    <dbReference type="NCBI Taxonomy" id="35608"/>
    <lineage>
        <taxon>Eukaryota</taxon>
        <taxon>Viridiplantae</taxon>
        <taxon>Streptophyta</taxon>
        <taxon>Embryophyta</taxon>
        <taxon>Tracheophyta</taxon>
        <taxon>Spermatophyta</taxon>
        <taxon>Magnoliopsida</taxon>
        <taxon>eudicotyledons</taxon>
        <taxon>Gunneridae</taxon>
        <taxon>Pentapetalae</taxon>
        <taxon>asterids</taxon>
        <taxon>campanulids</taxon>
        <taxon>Asterales</taxon>
        <taxon>Asteraceae</taxon>
        <taxon>Asteroideae</taxon>
        <taxon>Anthemideae</taxon>
        <taxon>Artemisiinae</taxon>
        <taxon>Artemisia</taxon>
    </lineage>
</organism>
<comment type="caution">
    <text evidence="2">The sequence shown here is derived from an EMBL/GenBank/DDBJ whole genome shotgun (WGS) entry which is preliminary data.</text>
</comment>
<gene>
    <name evidence="2" type="ORF">CTI12_AA087660</name>
</gene>
<dbReference type="AlphaFoldDB" id="A0A2U1Q1C5"/>
<feature type="compositionally biased region" description="Low complexity" evidence="1">
    <location>
        <begin position="260"/>
        <end position="278"/>
    </location>
</feature>
<feature type="compositionally biased region" description="Polar residues" evidence="1">
    <location>
        <begin position="409"/>
        <end position="432"/>
    </location>
</feature>
<feature type="compositionally biased region" description="Polar residues" evidence="1">
    <location>
        <begin position="182"/>
        <end position="197"/>
    </location>
</feature>
<feature type="compositionally biased region" description="Polar residues" evidence="1">
    <location>
        <begin position="223"/>
        <end position="232"/>
    </location>
</feature>
<dbReference type="InterPro" id="IPR021916">
    <property type="entry name" value="DUF3527"/>
</dbReference>
<reference evidence="2 3" key="1">
    <citation type="journal article" date="2018" name="Mol. Plant">
        <title>The genome of Artemisia annua provides insight into the evolution of Asteraceae family and artemisinin biosynthesis.</title>
        <authorList>
            <person name="Shen Q."/>
            <person name="Zhang L."/>
            <person name="Liao Z."/>
            <person name="Wang S."/>
            <person name="Yan T."/>
            <person name="Shi P."/>
            <person name="Liu M."/>
            <person name="Fu X."/>
            <person name="Pan Q."/>
            <person name="Wang Y."/>
            <person name="Lv Z."/>
            <person name="Lu X."/>
            <person name="Zhang F."/>
            <person name="Jiang W."/>
            <person name="Ma Y."/>
            <person name="Chen M."/>
            <person name="Hao X."/>
            <person name="Li L."/>
            <person name="Tang Y."/>
            <person name="Lv G."/>
            <person name="Zhou Y."/>
            <person name="Sun X."/>
            <person name="Brodelius P.E."/>
            <person name="Rose J.K.C."/>
            <person name="Tang K."/>
        </authorList>
    </citation>
    <scope>NUCLEOTIDE SEQUENCE [LARGE SCALE GENOMIC DNA]</scope>
    <source>
        <strain evidence="3">cv. Huhao1</strain>
        <tissue evidence="2">Leaf</tissue>
    </source>
</reference>
<keyword evidence="3" id="KW-1185">Reference proteome</keyword>
<dbReference type="STRING" id="35608.A0A2U1Q1C5"/>